<proteinExistence type="inferred from homology"/>
<name>A0AAW2R7L7_9LAMI</name>
<dbReference type="Pfam" id="PF21938">
    <property type="entry name" value="CAP_N"/>
    <property type="match status" value="1"/>
</dbReference>
<protein>
    <recommendedName>
        <fullName evidence="2">Adenylyl cyclase-associated protein</fullName>
    </recommendedName>
</protein>
<dbReference type="GO" id="GO:0003779">
    <property type="term" value="F:actin binding"/>
    <property type="evidence" value="ECO:0007669"/>
    <property type="project" value="InterPro"/>
</dbReference>
<dbReference type="Gene3D" id="1.25.40.330">
    <property type="entry name" value="Adenylate cyclase-associated CAP, N-terminal domain"/>
    <property type="match status" value="1"/>
</dbReference>
<feature type="compositionally biased region" description="Low complexity" evidence="3">
    <location>
        <begin position="235"/>
        <end position="246"/>
    </location>
</feature>
<evidence type="ECO:0000256" key="3">
    <source>
        <dbReference type="SAM" id="MobiDB-lite"/>
    </source>
</evidence>
<feature type="region of interest" description="Disordered" evidence="3">
    <location>
        <begin position="265"/>
        <end position="309"/>
    </location>
</feature>
<organism evidence="5">
    <name type="scientific">Sesamum calycinum</name>
    <dbReference type="NCBI Taxonomy" id="2727403"/>
    <lineage>
        <taxon>Eukaryota</taxon>
        <taxon>Viridiplantae</taxon>
        <taxon>Streptophyta</taxon>
        <taxon>Embryophyta</taxon>
        <taxon>Tracheophyta</taxon>
        <taxon>Spermatophyta</taxon>
        <taxon>Magnoliopsida</taxon>
        <taxon>eudicotyledons</taxon>
        <taxon>Gunneridae</taxon>
        <taxon>Pentapetalae</taxon>
        <taxon>asterids</taxon>
        <taxon>lamiids</taxon>
        <taxon>Lamiales</taxon>
        <taxon>Pedaliaceae</taxon>
        <taxon>Sesamum</taxon>
    </lineage>
</organism>
<dbReference type="InterPro" id="IPR006599">
    <property type="entry name" value="CARP_motif"/>
</dbReference>
<dbReference type="SMART" id="SM00673">
    <property type="entry name" value="CARP"/>
    <property type="match status" value="1"/>
</dbReference>
<dbReference type="InterPro" id="IPR053950">
    <property type="entry name" value="CAP_N"/>
</dbReference>
<accession>A0AAW2R7L7</accession>
<dbReference type="InterPro" id="IPR013992">
    <property type="entry name" value="Adenylate_cyclase-assoc_CAP_N"/>
</dbReference>
<feature type="compositionally biased region" description="Pro residues" evidence="3">
    <location>
        <begin position="225"/>
        <end position="234"/>
    </location>
</feature>
<dbReference type="GO" id="GO:0007015">
    <property type="term" value="P:actin filament organization"/>
    <property type="evidence" value="ECO:0007669"/>
    <property type="project" value="TreeGrafter"/>
</dbReference>
<evidence type="ECO:0000313" key="5">
    <source>
        <dbReference type="EMBL" id="KAL0376145.1"/>
    </source>
</evidence>
<dbReference type="InterPro" id="IPR013912">
    <property type="entry name" value="Adenylate_cyclase-assoc_CAP_C"/>
</dbReference>
<comment type="similarity">
    <text evidence="1 2">Belongs to the CAP family.</text>
</comment>
<evidence type="ECO:0000259" key="4">
    <source>
        <dbReference type="SMART" id="SM00673"/>
    </source>
</evidence>
<dbReference type="Pfam" id="PF01213">
    <property type="entry name" value="CAP_N-CM"/>
    <property type="match status" value="1"/>
</dbReference>
<dbReference type="InterPro" id="IPR018106">
    <property type="entry name" value="CAP_CS_N"/>
</dbReference>
<feature type="compositionally biased region" description="Basic and acidic residues" evidence="3">
    <location>
        <begin position="272"/>
        <end position="284"/>
    </location>
</feature>
<gene>
    <name evidence="5" type="ORF">Scaly_0732100</name>
</gene>
<reference evidence="5" key="2">
    <citation type="journal article" date="2024" name="Plant">
        <title>Genomic evolution and insights into agronomic trait innovations of Sesamum species.</title>
        <authorList>
            <person name="Miao H."/>
            <person name="Wang L."/>
            <person name="Qu L."/>
            <person name="Liu H."/>
            <person name="Sun Y."/>
            <person name="Le M."/>
            <person name="Wang Q."/>
            <person name="Wei S."/>
            <person name="Zheng Y."/>
            <person name="Lin W."/>
            <person name="Duan Y."/>
            <person name="Cao H."/>
            <person name="Xiong S."/>
            <person name="Wang X."/>
            <person name="Wei L."/>
            <person name="Li C."/>
            <person name="Ma Q."/>
            <person name="Ju M."/>
            <person name="Zhao R."/>
            <person name="Li G."/>
            <person name="Mu C."/>
            <person name="Tian Q."/>
            <person name="Mei H."/>
            <person name="Zhang T."/>
            <person name="Gao T."/>
            <person name="Zhang H."/>
        </authorList>
    </citation>
    <scope>NUCLEOTIDE SEQUENCE</scope>
    <source>
        <strain evidence="5">KEN8</strain>
    </source>
</reference>
<dbReference type="GO" id="GO:0005737">
    <property type="term" value="C:cytoplasm"/>
    <property type="evidence" value="ECO:0007669"/>
    <property type="project" value="TreeGrafter"/>
</dbReference>
<dbReference type="SUPFAM" id="SSF69340">
    <property type="entry name" value="C-terminal domain of adenylylcyclase associated protein"/>
    <property type="match status" value="1"/>
</dbReference>
<dbReference type="PANTHER" id="PTHR10652:SF0">
    <property type="entry name" value="ADENYLYL CYCLASE-ASSOCIATED PROTEIN"/>
    <property type="match status" value="1"/>
</dbReference>
<dbReference type="FunFam" id="1.25.40.330:FF:000001">
    <property type="entry name" value="Adenylyl cyclase-associated protein"/>
    <property type="match status" value="1"/>
</dbReference>
<dbReference type="EMBL" id="JACGWM010000004">
    <property type="protein sequence ID" value="KAL0376145.1"/>
    <property type="molecule type" value="Genomic_DNA"/>
</dbReference>
<evidence type="ECO:0000256" key="1">
    <source>
        <dbReference type="ARBA" id="ARBA00007659"/>
    </source>
</evidence>
<dbReference type="GO" id="GO:0008179">
    <property type="term" value="F:adenylate cyclase binding"/>
    <property type="evidence" value="ECO:0007669"/>
    <property type="project" value="TreeGrafter"/>
</dbReference>
<feature type="region of interest" description="Disordered" evidence="3">
    <location>
        <begin position="220"/>
        <end position="250"/>
    </location>
</feature>
<dbReference type="InterPro" id="IPR001837">
    <property type="entry name" value="Adenylate_cyclase-assoc_CAP"/>
</dbReference>
<feature type="domain" description="CARP motif" evidence="4">
    <location>
        <begin position="334"/>
        <end position="371"/>
    </location>
</feature>
<sequence>MDENLITRLESAVTRLEAMSAGGFLQVGHVADAAGDASAMDPSIMAFGDLISQFVNRVVSAAENIGGHVLDISKIIEKAFHVQKELLVKIKQTQKPDMAGLVEFLKPLNEVTAEASALTEGRRSDFFHHLKTGADSLSALAWIAYTGKNCGLSMPTAHVEESWHTAEFYSNKILMEFKNKDANHVEWVTALKELYIPGLRDYVKSHYPLGPVWSATGRTIAPAPTKAPTPPSAPPSLLSSGTASSSRPKEGMAAVFQEINSGKPVTSGLRKVTADMKTKNRADRTSVVSLSEKESHASSPRVSKTGPPKMELEMGRKPLCVAPAISCHFNCVLSSQVLKNLKGFAPTISVDNTAGCQLYLSKDSLEASITTAKSSEVNVLIPASDSAGDWGEHCLPQQYAHVYKDGQFVTTPVSHSGG</sequence>
<dbReference type="InterPro" id="IPR036223">
    <property type="entry name" value="CAP_C_sf"/>
</dbReference>
<dbReference type="PROSITE" id="PS01088">
    <property type="entry name" value="CAP_1"/>
    <property type="match status" value="1"/>
</dbReference>
<dbReference type="AlphaFoldDB" id="A0AAW2R7L7"/>
<dbReference type="InterPro" id="IPR036222">
    <property type="entry name" value="CAP_N_sf"/>
</dbReference>
<comment type="caution">
    <text evidence="5">The sequence shown here is derived from an EMBL/GenBank/DDBJ whole genome shotgun (WGS) entry which is preliminary data.</text>
</comment>
<dbReference type="SUPFAM" id="SSF101278">
    <property type="entry name" value="N-terminal domain of adenylylcyclase associated protein, CAP"/>
    <property type="match status" value="1"/>
</dbReference>
<evidence type="ECO:0000256" key="2">
    <source>
        <dbReference type="RuleBase" id="RU000647"/>
    </source>
</evidence>
<reference evidence="5" key="1">
    <citation type="submission" date="2020-06" db="EMBL/GenBank/DDBJ databases">
        <authorList>
            <person name="Li T."/>
            <person name="Hu X."/>
            <person name="Zhang T."/>
            <person name="Song X."/>
            <person name="Zhang H."/>
            <person name="Dai N."/>
            <person name="Sheng W."/>
            <person name="Hou X."/>
            <person name="Wei L."/>
        </authorList>
    </citation>
    <scope>NUCLEOTIDE SEQUENCE</scope>
    <source>
        <strain evidence="5">KEN8</strain>
        <tissue evidence="5">Leaf</tissue>
    </source>
</reference>
<dbReference type="Gene3D" id="2.160.20.70">
    <property type="match status" value="1"/>
</dbReference>
<dbReference type="GO" id="GO:0019933">
    <property type="term" value="P:cAMP-mediated signaling"/>
    <property type="evidence" value="ECO:0007669"/>
    <property type="project" value="TreeGrafter"/>
</dbReference>
<dbReference type="InterPro" id="IPR016098">
    <property type="entry name" value="CAP/MinC_C"/>
</dbReference>
<dbReference type="PANTHER" id="PTHR10652">
    <property type="entry name" value="ADENYLYL CYCLASE-ASSOCIATED PROTEIN"/>
    <property type="match status" value="1"/>
</dbReference>
<dbReference type="Pfam" id="PF08603">
    <property type="entry name" value="CAP_C"/>
    <property type="match status" value="1"/>
</dbReference>